<evidence type="ECO:0000313" key="1">
    <source>
        <dbReference type="Proteomes" id="UP000887565"/>
    </source>
</evidence>
<organism evidence="1 2">
    <name type="scientific">Romanomermis culicivorax</name>
    <name type="common">Nematode worm</name>
    <dbReference type="NCBI Taxonomy" id="13658"/>
    <lineage>
        <taxon>Eukaryota</taxon>
        <taxon>Metazoa</taxon>
        <taxon>Ecdysozoa</taxon>
        <taxon>Nematoda</taxon>
        <taxon>Enoplea</taxon>
        <taxon>Dorylaimia</taxon>
        <taxon>Mermithida</taxon>
        <taxon>Mermithoidea</taxon>
        <taxon>Mermithidae</taxon>
        <taxon>Romanomermis</taxon>
    </lineage>
</organism>
<keyword evidence="1" id="KW-1185">Reference proteome</keyword>
<dbReference type="WBParaSite" id="nRc.2.0.1.t11166-RA">
    <property type="protein sequence ID" value="nRc.2.0.1.t11166-RA"/>
    <property type="gene ID" value="nRc.2.0.1.g11166"/>
</dbReference>
<evidence type="ECO:0000313" key="2">
    <source>
        <dbReference type="WBParaSite" id="nRc.2.0.1.t11166-RA"/>
    </source>
</evidence>
<name>A0A915ID73_ROMCU</name>
<dbReference type="AlphaFoldDB" id="A0A915ID73"/>
<accession>A0A915ID73</accession>
<reference evidence="2" key="1">
    <citation type="submission" date="2022-11" db="UniProtKB">
        <authorList>
            <consortium name="WormBaseParasite"/>
        </authorList>
    </citation>
    <scope>IDENTIFICATION</scope>
</reference>
<sequence length="120" mass="13764">MEFYDEVILLFSEPISIPQCTVTILHSSSSDRCSDWSFGKRCFTGDQEKNFDNLSLKRVWKFLSIQASPLTIFRMKNFMFVLVPILHSSLDKDLSIAHLPYKCFHINGDSPAYGPLVKRG</sequence>
<dbReference type="Proteomes" id="UP000887565">
    <property type="component" value="Unplaced"/>
</dbReference>
<protein>
    <submittedName>
        <fullName evidence="2">Uncharacterized protein</fullName>
    </submittedName>
</protein>
<proteinExistence type="predicted"/>